<evidence type="ECO:0000313" key="2">
    <source>
        <dbReference type="EMBL" id="CAG8737862.1"/>
    </source>
</evidence>
<feature type="compositionally biased region" description="Polar residues" evidence="1">
    <location>
        <begin position="62"/>
        <end position="80"/>
    </location>
</feature>
<protein>
    <submittedName>
        <fullName evidence="2">39706_t:CDS:1</fullName>
    </submittedName>
</protein>
<dbReference type="Proteomes" id="UP000789901">
    <property type="component" value="Unassembled WGS sequence"/>
</dbReference>
<feature type="compositionally biased region" description="Basic and acidic residues" evidence="1">
    <location>
        <begin position="92"/>
        <end position="110"/>
    </location>
</feature>
<name>A0ABN7V7M4_GIGMA</name>
<proteinExistence type="predicted"/>
<accession>A0ABN7V7M4</accession>
<organism evidence="2 3">
    <name type="scientific">Gigaspora margarita</name>
    <dbReference type="NCBI Taxonomy" id="4874"/>
    <lineage>
        <taxon>Eukaryota</taxon>
        <taxon>Fungi</taxon>
        <taxon>Fungi incertae sedis</taxon>
        <taxon>Mucoromycota</taxon>
        <taxon>Glomeromycotina</taxon>
        <taxon>Glomeromycetes</taxon>
        <taxon>Diversisporales</taxon>
        <taxon>Gigasporaceae</taxon>
        <taxon>Gigaspora</taxon>
    </lineage>
</organism>
<dbReference type="EMBL" id="CAJVQB010010224">
    <property type="protein sequence ID" value="CAG8737862.1"/>
    <property type="molecule type" value="Genomic_DNA"/>
</dbReference>
<reference evidence="2 3" key="1">
    <citation type="submission" date="2021-06" db="EMBL/GenBank/DDBJ databases">
        <authorList>
            <person name="Kallberg Y."/>
            <person name="Tangrot J."/>
            <person name="Rosling A."/>
        </authorList>
    </citation>
    <scope>NUCLEOTIDE SEQUENCE [LARGE SCALE GENOMIC DNA]</scope>
    <source>
        <strain evidence="2 3">120-4 pot B 10/14</strain>
    </source>
</reference>
<gene>
    <name evidence="2" type="ORF">GMARGA_LOCUS15057</name>
</gene>
<evidence type="ECO:0000313" key="3">
    <source>
        <dbReference type="Proteomes" id="UP000789901"/>
    </source>
</evidence>
<sequence>MDTSEGSHTQIKQNRGQIVNIVGKVQVQKTIPEQKARTIELSNITQIDEMEVEDTQAQVTIRSWNTEDSEQNTQSKSYSKTVRRPSITGCEDDNRQTRSTGDARKNARDL</sequence>
<comment type="caution">
    <text evidence="2">The sequence shown here is derived from an EMBL/GenBank/DDBJ whole genome shotgun (WGS) entry which is preliminary data.</text>
</comment>
<keyword evidence="3" id="KW-1185">Reference proteome</keyword>
<evidence type="ECO:0000256" key="1">
    <source>
        <dbReference type="SAM" id="MobiDB-lite"/>
    </source>
</evidence>
<feature type="region of interest" description="Disordered" evidence="1">
    <location>
        <begin position="62"/>
        <end position="110"/>
    </location>
</feature>